<proteinExistence type="predicted"/>
<accession>A0A4Q2J1D0</accession>
<dbReference type="RefSeq" id="WP_129340907.1">
    <property type="nucleotide sequence ID" value="NZ_JACIDD010000001.1"/>
</dbReference>
<dbReference type="AlphaFoldDB" id="A0A4Q2J1D0"/>
<dbReference type="EMBL" id="SDPT01000001">
    <property type="protein sequence ID" value="RXZ35132.1"/>
    <property type="molecule type" value="Genomic_DNA"/>
</dbReference>
<reference evidence="1 2" key="1">
    <citation type="submission" date="2019-01" db="EMBL/GenBank/DDBJ databases">
        <title>Sphingomonas mucosissima sp. nov. and Sphingomonas desiccabilis sp. nov., from biological soil crusts in the Colorado Plateau, USA.</title>
        <authorList>
            <person name="Zhu D."/>
        </authorList>
    </citation>
    <scope>NUCLEOTIDE SEQUENCE [LARGE SCALE GENOMIC DNA]</scope>
    <source>
        <strain evidence="1 2">CP1D</strain>
    </source>
</reference>
<organism evidence="1 2">
    <name type="scientific">Sphingomonas desiccabilis</name>
    <dbReference type="NCBI Taxonomy" id="429134"/>
    <lineage>
        <taxon>Bacteria</taxon>
        <taxon>Pseudomonadati</taxon>
        <taxon>Pseudomonadota</taxon>
        <taxon>Alphaproteobacteria</taxon>
        <taxon>Sphingomonadales</taxon>
        <taxon>Sphingomonadaceae</taxon>
        <taxon>Sphingomonas</taxon>
    </lineage>
</organism>
<evidence type="ECO:0000313" key="1">
    <source>
        <dbReference type="EMBL" id="RXZ35132.1"/>
    </source>
</evidence>
<evidence type="ECO:0000313" key="2">
    <source>
        <dbReference type="Proteomes" id="UP000292347"/>
    </source>
</evidence>
<comment type="caution">
    <text evidence="1">The sequence shown here is derived from an EMBL/GenBank/DDBJ whole genome shotgun (WGS) entry which is preliminary data.</text>
</comment>
<gene>
    <name evidence="1" type="ORF">EO081_05695</name>
</gene>
<protein>
    <submittedName>
        <fullName evidence="1">Uncharacterized protein</fullName>
    </submittedName>
</protein>
<name>A0A4Q2J1D0_9SPHN</name>
<dbReference type="OrthoDB" id="8447539at2"/>
<dbReference type="Proteomes" id="UP000292347">
    <property type="component" value="Unassembled WGS sequence"/>
</dbReference>
<sequence>MTTPRSSQAASALWILLLTLASVATTLVFKCATPFPALAAVAAVHMRAKDGVSLALLAWATSQLVGFCWLDYPLTANSLGWGAVMGVAAIAGALAAHRTAAASGAGFPTRLALSFVASFVAFKGMILLGTVVLDGGTAAFAPDVLLRQLARNAAVLGGLLVLHRLLTGLGVPPARTERALA</sequence>
<keyword evidence="2" id="KW-1185">Reference proteome</keyword>